<evidence type="ECO:0000313" key="2">
    <source>
        <dbReference type="Proteomes" id="UP000828390"/>
    </source>
</evidence>
<keyword evidence="2" id="KW-1185">Reference proteome</keyword>
<proteinExistence type="predicted"/>
<dbReference type="AlphaFoldDB" id="A0A9D4FVW1"/>
<reference evidence="1" key="1">
    <citation type="journal article" date="2019" name="bioRxiv">
        <title>The Genome of the Zebra Mussel, Dreissena polymorpha: A Resource for Invasive Species Research.</title>
        <authorList>
            <person name="McCartney M.A."/>
            <person name="Auch B."/>
            <person name="Kono T."/>
            <person name="Mallez S."/>
            <person name="Zhang Y."/>
            <person name="Obille A."/>
            <person name="Becker A."/>
            <person name="Abrahante J.E."/>
            <person name="Garbe J."/>
            <person name="Badalamenti J.P."/>
            <person name="Herman A."/>
            <person name="Mangelson H."/>
            <person name="Liachko I."/>
            <person name="Sullivan S."/>
            <person name="Sone E.D."/>
            <person name="Koren S."/>
            <person name="Silverstein K.A.T."/>
            <person name="Beckman K.B."/>
            <person name="Gohl D.M."/>
        </authorList>
    </citation>
    <scope>NUCLEOTIDE SEQUENCE</scope>
    <source>
        <strain evidence="1">Duluth1</strain>
        <tissue evidence="1">Whole animal</tissue>
    </source>
</reference>
<name>A0A9D4FVW1_DREPO</name>
<gene>
    <name evidence="1" type="ORF">DPMN_134593</name>
</gene>
<accession>A0A9D4FVW1</accession>
<evidence type="ECO:0000313" key="1">
    <source>
        <dbReference type="EMBL" id="KAH3806274.1"/>
    </source>
</evidence>
<reference evidence="1" key="2">
    <citation type="submission" date="2020-11" db="EMBL/GenBank/DDBJ databases">
        <authorList>
            <person name="McCartney M.A."/>
            <person name="Auch B."/>
            <person name="Kono T."/>
            <person name="Mallez S."/>
            <person name="Becker A."/>
            <person name="Gohl D.M."/>
            <person name="Silverstein K.A.T."/>
            <person name="Koren S."/>
            <person name="Bechman K.B."/>
            <person name="Herman A."/>
            <person name="Abrahante J.E."/>
            <person name="Garbe J."/>
        </authorList>
    </citation>
    <scope>NUCLEOTIDE SEQUENCE</scope>
    <source>
        <strain evidence="1">Duluth1</strain>
        <tissue evidence="1">Whole animal</tissue>
    </source>
</reference>
<organism evidence="1 2">
    <name type="scientific">Dreissena polymorpha</name>
    <name type="common">Zebra mussel</name>
    <name type="synonym">Mytilus polymorpha</name>
    <dbReference type="NCBI Taxonomy" id="45954"/>
    <lineage>
        <taxon>Eukaryota</taxon>
        <taxon>Metazoa</taxon>
        <taxon>Spiralia</taxon>
        <taxon>Lophotrochozoa</taxon>
        <taxon>Mollusca</taxon>
        <taxon>Bivalvia</taxon>
        <taxon>Autobranchia</taxon>
        <taxon>Heteroconchia</taxon>
        <taxon>Euheterodonta</taxon>
        <taxon>Imparidentia</taxon>
        <taxon>Neoheterodontei</taxon>
        <taxon>Myida</taxon>
        <taxon>Dreissenoidea</taxon>
        <taxon>Dreissenidae</taxon>
        <taxon>Dreissena</taxon>
    </lineage>
</organism>
<comment type="caution">
    <text evidence="1">The sequence shown here is derived from an EMBL/GenBank/DDBJ whole genome shotgun (WGS) entry which is preliminary data.</text>
</comment>
<dbReference type="Proteomes" id="UP000828390">
    <property type="component" value="Unassembled WGS sequence"/>
</dbReference>
<protein>
    <submittedName>
        <fullName evidence="1">Uncharacterized protein</fullName>
    </submittedName>
</protein>
<sequence>MSSTLEPRNSPRSRWYEVAWRFNNSFSHILETLTEMKKTAARRRLWTTGSAESATAQCDQRRRHRVMHAHRRLRIVQASGG</sequence>
<dbReference type="EMBL" id="JAIWYP010000006">
    <property type="protein sequence ID" value="KAH3806274.1"/>
    <property type="molecule type" value="Genomic_DNA"/>
</dbReference>